<feature type="domain" description="Serine-threonine/tyrosine-protein kinase catalytic" evidence="3">
    <location>
        <begin position="22"/>
        <end position="105"/>
    </location>
</feature>
<feature type="compositionally biased region" description="Gly residues" evidence="2">
    <location>
        <begin position="172"/>
        <end position="182"/>
    </location>
</feature>
<protein>
    <submittedName>
        <fullName evidence="4">Serine/threonine-protein kinase/receptor R826</fullName>
    </submittedName>
</protein>
<dbReference type="GO" id="GO:0005524">
    <property type="term" value="F:ATP binding"/>
    <property type="evidence" value="ECO:0007669"/>
    <property type="project" value="UniProtKB-UniRule"/>
</dbReference>
<dbReference type="InterPro" id="IPR051681">
    <property type="entry name" value="Ser/Thr_Kinases-Pseudokinases"/>
</dbReference>
<dbReference type="EMBL" id="CASHTH010002884">
    <property type="protein sequence ID" value="CAI8036607.1"/>
    <property type="molecule type" value="Genomic_DNA"/>
</dbReference>
<feature type="compositionally biased region" description="Pro residues" evidence="2">
    <location>
        <begin position="121"/>
        <end position="132"/>
    </location>
</feature>
<dbReference type="InterPro" id="IPR001245">
    <property type="entry name" value="Ser-Thr/Tyr_kinase_cat_dom"/>
</dbReference>
<dbReference type="InterPro" id="IPR011009">
    <property type="entry name" value="Kinase-like_dom_sf"/>
</dbReference>
<evidence type="ECO:0000313" key="4">
    <source>
        <dbReference type="EMBL" id="CAI8036607.1"/>
    </source>
</evidence>
<feature type="compositionally biased region" description="Low complexity" evidence="2">
    <location>
        <begin position="184"/>
        <end position="194"/>
    </location>
</feature>
<accession>A0AA35SWG1</accession>
<dbReference type="Pfam" id="PF07714">
    <property type="entry name" value="PK_Tyr_Ser-Thr"/>
    <property type="match status" value="1"/>
</dbReference>
<evidence type="ECO:0000259" key="3">
    <source>
        <dbReference type="Pfam" id="PF07714"/>
    </source>
</evidence>
<dbReference type="Proteomes" id="UP001174909">
    <property type="component" value="Unassembled WGS sequence"/>
</dbReference>
<evidence type="ECO:0000256" key="1">
    <source>
        <dbReference type="PROSITE-ProRule" id="PRU10141"/>
    </source>
</evidence>
<dbReference type="PANTHER" id="PTHR44329">
    <property type="entry name" value="SERINE/THREONINE-PROTEIN KINASE TNNI3K-RELATED"/>
    <property type="match status" value="1"/>
</dbReference>
<gene>
    <name evidence="4" type="ORF">GBAR_LOCUS20503</name>
</gene>
<name>A0AA35SWG1_GEOBA</name>
<dbReference type="Gene3D" id="3.30.200.20">
    <property type="entry name" value="Phosphorylase Kinase, domain 1"/>
    <property type="match status" value="1"/>
</dbReference>
<keyword evidence="1" id="KW-0547">Nucleotide-binding</keyword>
<dbReference type="PROSITE" id="PS00107">
    <property type="entry name" value="PROTEIN_KINASE_ATP"/>
    <property type="match status" value="1"/>
</dbReference>
<dbReference type="GO" id="GO:0004674">
    <property type="term" value="F:protein serine/threonine kinase activity"/>
    <property type="evidence" value="ECO:0007669"/>
    <property type="project" value="TreeGrafter"/>
</dbReference>
<proteinExistence type="predicted"/>
<dbReference type="AlphaFoldDB" id="A0AA35SWG1"/>
<evidence type="ECO:0000313" key="5">
    <source>
        <dbReference type="Proteomes" id="UP001174909"/>
    </source>
</evidence>
<feature type="region of interest" description="Disordered" evidence="2">
    <location>
        <begin position="118"/>
        <end position="220"/>
    </location>
</feature>
<dbReference type="SUPFAM" id="SSF56112">
    <property type="entry name" value="Protein kinase-like (PK-like)"/>
    <property type="match status" value="1"/>
</dbReference>
<keyword evidence="5" id="KW-1185">Reference proteome</keyword>
<keyword evidence="4" id="KW-0418">Kinase</keyword>
<feature type="binding site" evidence="1">
    <location>
        <position position="46"/>
    </location>
    <ligand>
        <name>ATP</name>
        <dbReference type="ChEBI" id="CHEBI:30616"/>
    </ligand>
</feature>
<keyword evidence="1" id="KW-0067">ATP-binding</keyword>
<reference evidence="4" key="1">
    <citation type="submission" date="2023-03" db="EMBL/GenBank/DDBJ databases">
        <authorList>
            <person name="Steffen K."/>
            <person name="Cardenas P."/>
        </authorList>
    </citation>
    <scope>NUCLEOTIDE SEQUENCE</scope>
</reference>
<evidence type="ECO:0000256" key="2">
    <source>
        <dbReference type="SAM" id="MobiDB-lite"/>
    </source>
</evidence>
<keyword evidence="4" id="KW-0808">Transferase</keyword>
<comment type="caution">
    <text evidence="4">The sequence shown here is derived from an EMBL/GenBank/DDBJ whole genome shotgun (WGS) entry which is preliminary data.</text>
</comment>
<sequence>MFLRRHPELQPFVLTNVRPTGATLGAGAYGSVEEVAMPGAVCAAKKIHDIYLNPAKVSEREISEATAQFVRECKIMSTLRHPNIVQFLGLRFLPGSRLPALVMERLLTSLHDLLDPETDIPLPPDAPKPFFPAEPKVLDPAQRGERPDLPPRAIAAHHPPRLVGQKRSPELGDGGQDSGHGRGSYRASCASSSCSHHDKGTWCHNLHASRGHGKQTWGGK</sequence>
<organism evidence="4 5">
    <name type="scientific">Geodia barretti</name>
    <name type="common">Barrett's horny sponge</name>
    <dbReference type="NCBI Taxonomy" id="519541"/>
    <lineage>
        <taxon>Eukaryota</taxon>
        <taxon>Metazoa</taxon>
        <taxon>Porifera</taxon>
        <taxon>Demospongiae</taxon>
        <taxon>Heteroscleromorpha</taxon>
        <taxon>Tetractinellida</taxon>
        <taxon>Astrophorina</taxon>
        <taxon>Geodiidae</taxon>
        <taxon>Geodia</taxon>
    </lineage>
</organism>
<dbReference type="InterPro" id="IPR017441">
    <property type="entry name" value="Protein_kinase_ATP_BS"/>
</dbReference>